<sequence length="258" mass="28721">MTSSPMRERTWHSRQQALSDKPQNKISINQVAHLSDQSRLFLLARILRQFLNGLQCSGSLLSSGLQGDARLETLLEMMYHPHFKNVTDQIHLIHALFHRLIARRVQLSSPVDDGWCCVLAPVAAPAQGGYCGQTAVTGGGQGGGMAGQPQKGAPQGEKKDALEQPKTALNRRTRVTILRRKAEVNVYLEDQRSDIEVHRSEIKDQNSQERDDIAEGGVEERGLLRHGEDELERVTQQVRRDDGHHCEDGGADLSKLIN</sequence>
<dbReference type="AlphaFoldDB" id="A0A2A6C6Y0"/>
<accession>A0A2A6C6Y0</accession>
<protein>
    <submittedName>
        <fullName evidence="2">Uncharacterized protein</fullName>
    </submittedName>
</protein>
<evidence type="ECO:0000313" key="2">
    <source>
        <dbReference type="EnsemblMetazoa" id="PPA43576.1"/>
    </source>
</evidence>
<dbReference type="EnsemblMetazoa" id="PPA43576.1">
    <property type="protein sequence ID" value="PPA43576.1"/>
    <property type="gene ID" value="WBGene00281945"/>
</dbReference>
<proteinExistence type="predicted"/>
<feature type="region of interest" description="Disordered" evidence="1">
    <location>
        <begin position="199"/>
        <end position="258"/>
    </location>
</feature>
<feature type="region of interest" description="Disordered" evidence="1">
    <location>
        <begin position="140"/>
        <end position="168"/>
    </location>
</feature>
<keyword evidence="3" id="KW-1185">Reference proteome</keyword>
<dbReference type="Proteomes" id="UP000005239">
    <property type="component" value="Unassembled WGS sequence"/>
</dbReference>
<gene>
    <name evidence="2" type="primary">WBGene00281945</name>
</gene>
<reference evidence="2" key="2">
    <citation type="submission" date="2022-06" db="UniProtKB">
        <authorList>
            <consortium name="EnsemblMetazoa"/>
        </authorList>
    </citation>
    <scope>IDENTIFICATION</scope>
    <source>
        <strain evidence="2">PS312</strain>
    </source>
</reference>
<feature type="compositionally biased region" description="Basic and acidic residues" evidence="1">
    <location>
        <begin position="238"/>
        <end position="248"/>
    </location>
</feature>
<evidence type="ECO:0000256" key="1">
    <source>
        <dbReference type="SAM" id="MobiDB-lite"/>
    </source>
</evidence>
<reference evidence="3" key="1">
    <citation type="journal article" date="2008" name="Nat. Genet.">
        <title>The Pristionchus pacificus genome provides a unique perspective on nematode lifestyle and parasitism.</title>
        <authorList>
            <person name="Dieterich C."/>
            <person name="Clifton S.W."/>
            <person name="Schuster L.N."/>
            <person name="Chinwalla A."/>
            <person name="Delehaunty K."/>
            <person name="Dinkelacker I."/>
            <person name="Fulton L."/>
            <person name="Fulton R."/>
            <person name="Godfrey J."/>
            <person name="Minx P."/>
            <person name="Mitreva M."/>
            <person name="Roeseler W."/>
            <person name="Tian H."/>
            <person name="Witte H."/>
            <person name="Yang S.P."/>
            <person name="Wilson R.K."/>
            <person name="Sommer R.J."/>
        </authorList>
    </citation>
    <scope>NUCLEOTIDE SEQUENCE [LARGE SCALE GENOMIC DNA]</scope>
    <source>
        <strain evidence="3">PS312</strain>
    </source>
</reference>
<accession>A0A8R1UY54</accession>
<feature type="compositionally biased region" description="Basic and acidic residues" evidence="1">
    <location>
        <begin position="199"/>
        <end position="228"/>
    </location>
</feature>
<organism evidence="2 3">
    <name type="scientific">Pristionchus pacificus</name>
    <name type="common">Parasitic nematode worm</name>
    <dbReference type="NCBI Taxonomy" id="54126"/>
    <lineage>
        <taxon>Eukaryota</taxon>
        <taxon>Metazoa</taxon>
        <taxon>Ecdysozoa</taxon>
        <taxon>Nematoda</taxon>
        <taxon>Chromadorea</taxon>
        <taxon>Rhabditida</taxon>
        <taxon>Rhabditina</taxon>
        <taxon>Diplogasteromorpha</taxon>
        <taxon>Diplogasteroidea</taxon>
        <taxon>Neodiplogasteridae</taxon>
        <taxon>Pristionchus</taxon>
    </lineage>
</organism>
<name>A0A2A6C6Y0_PRIPA</name>
<evidence type="ECO:0000313" key="3">
    <source>
        <dbReference type="Proteomes" id="UP000005239"/>
    </source>
</evidence>